<evidence type="ECO:0000313" key="3">
    <source>
        <dbReference type="EMBL" id="CRK33304.1"/>
    </source>
</evidence>
<evidence type="ECO:0000259" key="1">
    <source>
        <dbReference type="PROSITE" id="PS50011"/>
    </source>
</evidence>
<dbReference type="GO" id="GO:0004672">
    <property type="term" value="F:protein kinase activity"/>
    <property type="evidence" value="ECO:0007669"/>
    <property type="project" value="InterPro"/>
</dbReference>
<dbReference type="Proteomes" id="UP000045706">
    <property type="component" value="Unassembled WGS sequence"/>
</dbReference>
<dbReference type="AlphaFoldDB" id="A0A0G4L078"/>
<organism evidence="2 4">
    <name type="scientific">Verticillium longisporum</name>
    <name type="common">Verticillium dahliae var. longisporum</name>
    <dbReference type="NCBI Taxonomy" id="100787"/>
    <lineage>
        <taxon>Eukaryota</taxon>
        <taxon>Fungi</taxon>
        <taxon>Dikarya</taxon>
        <taxon>Ascomycota</taxon>
        <taxon>Pezizomycotina</taxon>
        <taxon>Sordariomycetes</taxon>
        <taxon>Hypocreomycetidae</taxon>
        <taxon>Glomerellales</taxon>
        <taxon>Plectosphaerellaceae</taxon>
        <taxon>Verticillium</taxon>
    </lineage>
</organism>
<dbReference type="PROSITE" id="PS00108">
    <property type="entry name" value="PROTEIN_KINASE_ST"/>
    <property type="match status" value="1"/>
</dbReference>
<keyword evidence="4" id="KW-1185">Reference proteome</keyword>
<dbReference type="EMBL" id="CVQH01006557">
    <property type="protein sequence ID" value="CRK15419.1"/>
    <property type="molecule type" value="Genomic_DNA"/>
</dbReference>
<dbReference type="GO" id="GO:0005524">
    <property type="term" value="F:ATP binding"/>
    <property type="evidence" value="ECO:0007669"/>
    <property type="project" value="InterPro"/>
</dbReference>
<dbReference type="SUPFAM" id="SSF56112">
    <property type="entry name" value="Protein kinase-like (PK-like)"/>
    <property type="match status" value="1"/>
</dbReference>
<dbReference type="Proteomes" id="UP000044602">
    <property type="component" value="Unassembled WGS sequence"/>
</dbReference>
<dbReference type="PANTHER" id="PTHR48011:SF4">
    <property type="entry name" value="MITOGEN-ACTIVATED PROTEIN KINASE KINASE KINASE 19"/>
    <property type="match status" value="1"/>
</dbReference>
<name>A0A0G4L078_VERLO</name>
<reference evidence="4 5" key="1">
    <citation type="submission" date="2015-05" db="EMBL/GenBank/DDBJ databases">
        <authorList>
            <person name="Fogelqvist Johan"/>
        </authorList>
    </citation>
    <scope>NUCLEOTIDE SEQUENCE [LARGE SCALE GENOMIC DNA]</scope>
    <source>
        <strain evidence="2">VL1</strain>
        <strain evidence="3">VL2</strain>
    </source>
</reference>
<dbReference type="InterPro" id="IPR011009">
    <property type="entry name" value="Kinase-like_dom_sf"/>
</dbReference>
<dbReference type="GO" id="GO:0007165">
    <property type="term" value="P:signal transduction"/>
    <property type="evidence" value="ECO:0007669"/>
    <property type="project" value="TreeGrafter"/>
</dbReference>
<evidence type="ECO:0000313" key="5">
    <source>
        <dbReference type="Proteomes" id="UP000045706"/>
    </source>
</evidence>
<proteinExistence type="predicted"/>
<sequence length="452" mass="50197">MFYIPFVAGRLVEGVLVTLQSWAAGLWQLLSGLLHRGRPALLDAEEQDLSKTLLHRPSSQLPTSTTDQPAWSIEFPRRCYDDAYERGTEPPGHSLQLVALRHDLLRWHVRIVLEYGHINVSGLPARKMAMIDLCHAIDFGSLPLLDDTVTELYLSASRNNTITRLVYSSLPNDHPLATSSHKFWVSAREDPARFRYPSYTGTGTRQIDLSEVRTIDKISLAVFTARIETEGEQTFILKQVERLLYIVQDSQALEKELQVLEEVGGRGNIVRLVAAVVSRNPYRTTIDPRQSAPLVLRGILLEHHPSGTLAGVLQSGKVDAPWQRWGAQLCTAAATLHLHNVTHMDIKPSNVVLDKDEDLVLIDVGGAGGVTREWLSPTMQQILDPLSTSLQARKENDIWAVGRVLSKMAEAQEREGGQPQLLQSAASKAMDETASASLIQIAANLSVPHHRR</sequence>
<dbReference type="EMBL" id="CVQI01025557">
    <property type="protein sequence ID" value="CRK33304.1"/>
    <property type="molecule type" value="Genomic_DNA"/>
</dbReference>
<accession>A0A0G4L078</accession>
<dbReference type="InterPro" id="IPR008271">
    <property type="entry name" value="Ser/Thr_kinase_AS"/>
</dbReference>
<dbReference type="InterPro" id="IPR052751">
    <property type="entry name" value="Plant_MAPKKK"/>
</dbReference>
<dbReference type="Pfam" id="PF00069">
    <property type="entry name" value="Pkinase"/>
    <property type="match status" value="1"/>
</dbReference>
<dbReference type="STRING" id="100787.A0A0G4L078"/>
<dbReference type="PROSITE" id="PS50011">
    <property type="entry name" value="PROTEIN_KINASE_DOM"/>
    <property type="match status" value="1"/>
</dbReference>
<dbReference type="PANTHER" id="PTHR48011">
    <property type="entry name" value="CCR4-NOT TRANSCRIPTIONAL COMPLEX SUBUNIT CAF120-RELATED"/>
    <property type="match status" value="1"/>
</dbReference>
<gene>
    <name evidence="2" type="ORF">BN1708_011484</name>
    <name evidence="3" type="ORF">BN1723_003973</name>
</gene>
<dbReference type="Gene3D" id="1.10.510.10">
    <property type="entry name" value="Transferase(Phosphotransferase) domain 1"/>
    <property type="match status" value="1"/>
</dbReference>
<dbReference type="InterPro" id="IPR000719">
    <property type="entry name" value="Prot_kinase_dom"/>
</dbReference>
<feature type="domain" description="Protein kinase" evidence="1">
    <location>
        <begin position="194"/>
        <end position="452"/>
    </location>
</feature>
<evidence type="ECO:0000313" key="4">
    <source>
        <dbReference type="Proteomes" id="UP000044602"/>
    </source>
</evidence>
<evidence type="ECO:0000313" key="2">
    <source>
        <dbReference type="EMBL" id="CRK15419.1"/>
    </source>
</evidence>
<dbReference type="SMART" id="SM00220">
    <property type="entry name" value="S_TKc"/>
    <property type="match status" value="1"/>
</dbReference>
<protein>
    <recommendedName>
        <fullName evidence="1">Protein kinase domain-containing protein</fullName>
    </recommendedName>
</protein>